<keyword evidence="3" id="KW-1185">Reference proteome</keyword>
<gene>
    <name evidence="2" type="ORF">AOE01nite_16930</name>
</gene>
<dbReference type="EMBL" id="BJYG01000020">
    <property type="protein sequence ID" value="GEN63469.1"/>
    <property type="molecule type" value="Genomic_DNA"/>
</dbReference>
<dbReference type="RefSeq" id="WP_146888044.1">
    <property type="nucleotide sequence ID" value="NZ_BJYG01000020.1"/>
</dbReference>
<reference evidence="2 3" key="1">
    <citation type="submission" date="2019-07" db="EMBL/GenBank/DDBJ databases">
        <title>Whole genome shotgun sequence of Acetobacter oeni NBRC 105207.</title>
        <authorList>
            <person name="Hosoyama A."/>
            <person name="Uohara A."/>
            <person name="Ohji S."/>
            <person name="Ichikawa N."/>
        </authorList>
    </citation>
    <scope>NUCLEOTIDE SEQUENCE [LARGE SCALE GENOMIC DNA]</scope>
    <source>
        <strain evidence="2 3">NBRC 105207</strain>
    </source>
</reference>
<comment type="caution">
    <text evidence="2">The sequence shown here is derived from an EMBL/GenBank/DDBJ whole genome shotgun (WGS) entry which is preliminary data.</text>
</comment>
<dbReference type="OrthoDB" id="9815890at2"/>
<evidence type="ECO:0000313" key="2">
    <source>
        <dbReference type="EMBL" id="GEN63469.1"/>
    </source>
</evidence>
<dbReference type="SUPFAM" id="SSF52821">
    <property type="entry name" value="Rhodanese/Cell cycle control phosphatase"/>
    <property type="match status" value="1"/>
</dbReference>
<sequence length="135" mass="14501">MIEDVSPQATWLALEENPDAQLIDVRTQAEWFFVGIPELSRLNRELHLVSWQLPGGLINGQFLEDLSAAGLTAGQPLYFICRSGARSRAAAQAVTEAGLGPAFNVADGFEGPLDASSHRGIAAGWKASGLPWRQS</sequence>
<dbReference type="AlphaFoldDB" id="A0A511XKK3"/>
<protein>
    <recommendedName>
        <fullName evidence="1">Rhodanese domain-containing protein</fullName>
    </recommendedName>
</protein>
<dbReference type="InterPro" id="IPR001763">
    <property type="entry name" value="Rhodanese-like_dom"/>
</dbReference>
<name>A0A511XKK3_9PROT</name>
<dbReference type="Pfam" id="PF00581">
    <property type="entry name" value="Rhodanese"/>
    <property type="match status" value="1"/>
</dbReference>
<feature type="domain" description="Rhodanese" evidence="1">
    <location>
        <begin position="16"/>
        <end position="117"/>
    </location>
</feature>
<evidence type="ECO:0000313" key="3">
    <source>
        <dbReference type="Proteomes" id="UP000321746"/>
    </source>
</evidence>
<dbReference type="InterPro" id="IPR036873">
    <property type="entry name" value="Rhodanese-like_dom_sf"/>
</dbReference>
<evidence type="ECO:0000259" key="1">
    <source>
        <dbReference type="PROSITE" id="PS50206"/>
    </source>
</evidence>
<organism evidence="2 3">
    <name type="scientific">Acetobacter oeni</name>
    <dbReference type="NCBI Taxonomy" id="304077"/>
    <lineage>
        <taxon>Bacteria</taxon>
        <taxon>Pseudomonadati</taxon>
        <taxon>Pseudomonadota</taxon>
        <taxon>Alphaproteobacteria</taxon>
        <taxon>Acetobacterales</taxon>
        <taxon>Acetobacteraceae</taxon>
        <taxon>Acetobacter</taxon>
    </lineage>
</organism>
<dbReference type="PROSITE" id="PS50206">
    <property type="entry name" value="RHODANESE_3"/>
    <property type="match status" value="1"/>
</dbReference>
<accession>A0A511XKK3</accession>
<dbReference type="Gene3D" id="3.40.250.10">
    <property type="entry name" value="Rhodanese-like domain"/>
    <property type="match status" value="1"/>
</dbReference>
<proteinExistence type="predicted"/>
<dbReference type="SMART" id="SM00450">
    <property type="entry name" value="RHOD"/>
    <property type="match status" value="1"/>
</dbReference>
<dbReference type="Proteomes" id="UP000321746">
    <property type="component" value="Unassembled WGS sequence"/>
</dbReference>